<comment type="similarity">
    <text evidence="2">Belongs to the TUBGCP family.</text>
</comment>
<dbReference type="Pfam" id="PF17681">
    <property type="entry name" value="GCP_N_terminal"/>
    <property type="match status" value="1"/>
</dbReference>
<dbReference type="GO" id="GO:0051011">
    <property type="term" value="F:microtubule minus-end binding"/>
    <property type="evidence" value="ECO:0007669"/>
    <property type="project" value="TreeGrafter"/>
</dbReference>
<keyword evidence="4" id="KW-0493">Microtubule</keyword>
<evidence type="ECO:0000256" key="4">
    <source>
        <dbReference type="ARBA" id="ARBA00022701"/>
    </source>
</evidence>
<evidence type="ECO:0000313" key="11">
    <source>
        <dbReference type="Proteomes" id="UP001295423"/>
    </source>
</evidence>
<reference evidence="10" key="1">
    <citation type="submission" date="2023-08" db="EMBL/GenBank/DDBJ databases">
        <authorList>
            <person name="Audoor S."/>
            <person name="Bilcke G."/>
        </authorList>
    </citation>
    <scope>NUCLEOTIDE SEQUENCE</scope>
</reference>
<evidence type="ECO:0008006" key="12">
    <source>
        <dbReference type="Google" id="ProtNLM"/>
    </source>
</evidence>
<gene>
    <name evidence="10" type="ORF">CYCCA115_LOCUS22367</name>
</gene>
<protein>
    <recommendedName>
        <fullName evidence="12">Spindle pole body component</fullName>
    </recommendedName>
</protein>
<comment type="subcellular location">
    <subcellularLocation>
        <location evidence="1">Cytoplasm</location>
        <location evidence="1">Cytoskeleton</location>
    </subcellularLocation>
</comment>
<dbReference type="GO" id="GO:0051321">
    <property type="term" value="P:meiotic cell cycle"/>
    <property type="evidence" value="ECO:0007669"/>
    <property type="project" value="TreeGrafter"/>
</dbReference>
<dbReference type="PANTHER" id="PTHR19302">
    <property type="entry name" value="GAMMA TUBULIN COMPLEX PROTEIN"/>
    <property type="match status" value="1"/>
</dbReference>
<comment type="caution">
    <text evidence="10">The sequence shown here is derived from an EMBL/GenBank/DDBJ whole genome shotgun (WGS) entry which is preliminary data.</text>
</comment>
<dbReference type="AlphaFoldDB" id="A0AAD2G9E5"/>
<dbReference type="Gene3D" id="1.20.120.1900">
    <property type="entry name" value="Gamma-tubulin complex, C-terminal domain"/>
    <property type="match status" value="1"/>
</dbReference>
<feature type="coiled-coil region" evidence="6">
    <location>
        <begin position="214"/>
        <end position="241"/>
    </location>
</feature>
<dbReference type="InterPro" id="IPR042241">
    <property type="entry name" value="GCP_C_sf"/>
</dbReference>
<dbReference type="InterPro" id="IPR041470">
    <property type="entry name" value="GCP_N"/>
</dbReference>
<dbReference type="InterPro" id="IPR007259">
    <property type="entry name" value="GCP"/>
</dbReference>
<feature type="compositionally biased region" description="Low complexity" evidence="7">
    <location>
        <begin position="127"/>
        <end position="145"/>
    </location>
</feature>
<dbReference type="PANTHER" id="PTHR19302:SF14">
    <property type="entry name" value="GAMMA-TUBULIN COMPLEX COMPONENT 3"/>
    <property type="match status" value="1"/>
</dbReference>
<proteinExistence type="inferred from homology"/>
<dbReference type="GO" id="GO:0007020">
    <property type="term" value="P:microtubule nucleation"/>
    <property type="evidence" value="ECO:0007669"/>
    <property type="project" value="InterPro"/>
</dbReference>
<dbReference type="Pfam" id="PF04130">
    <property type="entry name" value="GCP_C_terminal"/>
    <property type="match status" value="1"/>
</dbReference>
<evidence type="ECO:0000256" key="3">
    <source>
        <dbReference type="ARBA" id="ARBA00022490"/>
    </source>
</evidence>
<dbReference type="GO" id="GO:0000278">
    <property type="term" value="P:mitotic cell cycle"/>
    <property type="evidence" value="ECO:0007669"/>
    <property type="project" value="TreeGrafter"/>
</dbReference>
<organism evidence="10 11">
    <name type="scientific">Cylindrotheca closterium</name>
    <dbReference type="NCBI Taxonomy" id="2856"/>
    <lineage>
        <taxon>Eukaryota</taxon>
        <taxon>Sar</taxon>
        <taxon>Stramenopiles</taxon>
        <taxon>Ochrophyta</taxon>
        <taxon>Bacillariophyta</taxon>
        <taxon>Bacillariophyceae</taxon>
        <taxon>Bacillariophycidae</taxon>
        <taxon>Bacillariales</taxon>
        <taxon>Bacillariaceae</taxon>
        <taxon>Cylindrotheca</taxon>
    </lineage>
</organism>
<dbReference type="GO" id="GO:0000930">
    <property type="term" value="C:gamma-tubulin complex"/>
    <property type="evidence" value="ECO:0007669"/>
    <property type="project" value="TreeGrafter"/>
</dbReference>
<evidence type="ECO:0000259" key="9">
    <source>
        <dbReference type="Pfam" id="PF17681"/>
    </source>
</evidence>
<evidence type="ECO:0000256" key="2">
    <source>
        <dbReference type="ARBA" id="ARBA00010337"/>
    </source>
</evidence>
<keyword evidence="6" id="KW-0175">Coiled coil</keyword>
<evidence type="ECO:0000256" key="5">
    <source>
        <dbReference type="ARBA" id="ARBA00023212"/>
    </source>
</evidence>
<feature type="compositionally biased region" description="Basic and acidic residues" evidence="7">
    <location>
        <begin position="173"/>
        <end position="191"/>
    </location>
</feature>
<keyword evidence="5" id="KW-0206">Cytoskeleton</keyword>
<feature type="region of interest" description="Disordered" evidence="7">
    <location>
        <begin position="112"/>
        <end position="191"/>
    </location>
</feature>
<dbReference type="Proteomes" id="UP001295423">
    <property type="component" value="Unassembled WGS sequence"/>
</dbReference>
<evidence type="ECO:0000256" key="6">
    <source>
        <dbReference type="SAM" id="Coils"/>
    </source>
</evidence>
<feature type="domain" description="Gamma tubulin complex component C-terminal" evidence="8">
    <location>
        <begin position="559"/>
        <end position="961"/>
    </location>
</feature>
<feature type="domain" description="Gamma tubulin complex component protein N-terminal" evidence="9">
    <location>
        <begin position="239"/>
        <end position="555"/>
    </location>
</feature>
<keyword evidence="11" id="KW-1185">Reference proteome</keyword>
<feature type="compositionally biased region" description="Polar residues" evidence="7">
    <location>
        <begin position="112"/>
        <end position="125"/>
    </location>
</feature>
<dbReference type="GO" id="GO:0000922">
    <property type="term" value="C:spindle pole"/>
    <property type="evidence" value="ECO:0007669"/>
    <property type="project" value="InterPro"/>
</dbReference>
<evidence type="ECO:0000259" key="8">
    <source>
        <dbReference type="Pfam" id="PF04130"/>
    </source>
</evidence>
<dbReference type="GO" id="GO:0051225">
    <property type="term" value="P:spindle assembly"/>
    <property type="evidence" value="ECO:0007669"/>
    <property type="project" value="TreeGrafter"/>
</dbReference>
<evidence type="ECO:0000256" key="1">
    <source>
        <dbReference type="ARBA" id="ARBA00004245"/>
    </source>
</evidence>
<dbReference type="GO" id="GO:0031122">
    <property type="term" value="P:cytoplasmic microtubule organization"/>
    <property type="evidence" value="ECO:0007669"/>
    <property type="project" value="TreeGrafter"/>
</dbReference>
<dbReference type="GO" id="GO:0005874">
    <property type="term" value="C:microtubule"/>
    <property type="evidence" value="ECO:0007669"/>
    <property type="project" value="UniProtKB-KW"/>
</dbReference>
<dbReference type="GO" id="GO:0043015">
    <property type="term" value="F:gamma-tubulin binding"/>
    <property type="evidence" value="ECO:0007669"/>
    <property type="project" value="InterPro"/>
</dbReference>
<accession>A0AAD2G9E5</accession>
<dbReference type="EMBL" id="CAKOGP040002313">
    <property type="protein sequence ID" value="CAJ1966784.1"/>
    <property type="molecule type" value="Genomic_DNA"/>
</dbReference>
<sequence length="966" mass="109248">MSSRSGEDVEEAMQRLVRAMKGHADVASVSLARRVVSSQIGLSQDRKATNVTNAWRRVSRKAPYQRHKAELERVYNDLNIRCARSGDEDLPPKVITVMTKLMGKHIKCATPEQLTSSSVATSPVVNSEPLSQPPQSSYQQPIQVSTPLSTVSQPRQPYQNLQYQSAARTEPLQQREQHQQQEQVYQHERRLSSTSTALSSVSFFPNTAQSQGPLVRSEAREQQIQQNRQGLEHEEAALLRECLYSLQGIDGERIKYHFNSSNVLSNCVDDYEGIRVQSPALNNPLLYTGQSLETRLGSGAADALRISGEAGWLYHRTQSYIHQVQQDDSKGILARAFAGTLSEELQEYHSFLASLEAKLNDVSLRQLMVDLRKPTHRLKILAMLTDGLGDLSGGNLLSAIYKHTLHGDTRHASLVKGILGHVSKPWFDVLFRWSTQGVLSDPHGEFFVQEIPNVKDKFLWTQRYEINRDLVPTGILDKHLVEPAFNVGKGINFIRRCLLDGTWTMKLPSMDSADLGYSCKPSSRKGNNSNAELQKTLKRAGELVHSHILLTLKKENHMMEHLLALKQFLFLGQGDFFSALIDGLFTEFHGHQGIAGIYKHSLLSIVEGALRSTNAKYQPQFCLDRLQVELLLGKDEDANFMFGPGRSPSQQGDKRTVWDIFMLDYKVPDPLIAIVDPAALKKYKKVFRFLFNLKKVEYMLNYTWRQNATLQHALQTTAQYNGIDKSADARYLQSTYLLRKISILRQSMMHLICNLKSYLMFEVLEGGWQKLVSDIDKAKTLDEVIEAHKSYLNGIVRKSLLKADSNELTSKQYLGEQVETLLSMADEFCSMQEALFRESLQLAAVATEKRLRAETRLQHGHWGFNSQQESAEDDNFFGLANTPMIKEVDRISDEYEQNAVELLKVLGEIVNGNLDDYVDENKNKSNVADITRMGASATDEFDSDLDPQRFLVAQLDHNEYYAKQAV</sequence>
<keyword evidence="3" id="KW-0963">Cytoplasm</keyword>
<evidence type="ECO:0000256" key="7">
    <source>
        <dbReference type="SAM" id="MobiDB-lite"/>
    </source>
</evidence>
<evidence type="ECO:0000313" key="10">
    <source>
        <dbReference type="EMBL" id="CAJ1966784.1"/>
    </source>
</evidence>
<feature type="compositionally biased region" description="Polar residues" evidence="7">
    <location>
        <begin position="146"/>
        <end position="167"/>
    </location>
</feature>
<name>A0AAD2G9E5_9STRA</name>
<dbReference type="InterPro" id="IPR040457">
    <property type="entry name" value="GCP_C"/>
</dbReference>